<dbReference type="InterPro" id="IPR000515">
    <property type="entry name" value="MetI-like"/>
</dbReference>
<dbReference type="InterPro" id="IPR035906">
    <property type="entry name" value="MetI-like_sf"/>
</dbReference>
<dbReference type="PANTHER" id="PTHR30614:SF37">
    <property type="entry name" value="AMINO-ACID ABC TRANSPORTER PERMEASE PROTEIN YHDX-RELATED"/>
    <property type="match status" value="1"/>
</dbReference>
<dbReference type="RefSeq" id="WP_334251589.1">
    <property type="nucleotide sequence ID" value="NZ_JBAKBE010000007.1"/>
</dbReference>
<dbReference type="EMBL" id="JBAKBE010000007">
    <property type="protein sequence ID" value="MEH0097260.1"/>
    <property type="molecule type" value="Genomic_DNA"/>
</dbReference>
<evidence type="ECO:0000256" key="7">
    <source>
        <dbReference type="ARBA" id="ARBA00022989"/>
    </source>
</evidence>
<organism evidence="11 12">
    <name type="scientific">Pannonibacter anstelovis</name>
    <dbReference type="NCBI Taxonomy" id="3121537"/>
    <lineage>
        <taxon>Bacteria</taxon>
        <taxon>Pseudomonadati</taxon>
        <taxon>Pseudomonadota</taxon>
        <taxon>Alphaproteobacteria</taxon>
        <taxon>Hyphomicrobiales</taxon>
        <taxon>Stappiaceae</taxon>
        <taxon>Pannonibacter</taxon>
    </lineage>
</organism>
<feature type="transmembrane region" description="Helical" evidence="9">
    <location>
        <begin position="186"/>
        <end position="205"/>
    </location>
</feature>
<evidence type="ECO:0000256" key="5">
    <source>
        <dbReference type="ARBA" id="ARBA00022692"/>
    </source>
</evidence>
<dbReference type="PANTHER" id="PTHR30614">
    <property type="entry name" value="MEMBRANE COMPONENT OF AMINO ACID ABC TRANSPORTER"/>
    <property type="match status" value="1"/>
</dbReference>
<keyword evidence="3 9" id="KW-0813">Transport</keyword>
<evidence type="ECO:0000256" key="2">
    <source>
        <dbReference type="ARBA" id="ARBA00010072"/>
    </source>
</evidence>
<accession>A0ABU7ZR64</accession>
<feature type="transmembrane region" description="Helical" evidence="9">
    <location>
        <begin position="87"/>
        <end position="115"/>
    </location>
</feature>
<keyword evidence="5 9" id="KW-0812">Transmembrane</keyword>
<comment type="subcellular location">
    <subcellularLocation>
        <location evidence="1">Cell inner membrane</location>
        <topology evidence="1">Multi-pass membrane protein</topology>
    </subcellularLocation>
    <subcellularLocation>
        <location evidence="9">Cell membrane</location>
        <topology evidence="9">Multi-pass membrane protein</topology>
    </subcellularLocation>
</comment>
<keyword evidence="8 9" id="KW-0472">Membrane</keyword>
<evidence type="ECO:0000256" key="6">
    <source>
        <dbReference type="ARBA" id="ARBA00022970"/>
    </source>
</evidence>
<evidence type="ECO:0000256" key="4">
    <source>
        <dbReference type="ARBA" id="ARBA00022475"/>
    </source>
</evidence>
<feature type="transmembrane region" description="Helical" evidence="9">
    <location>
        <begin position="25"/>
        <end position="43"/>
    </location>
</feature>
<sequence>MTTRENGAASSSRGSLVNDPHVRGIFFQLLLITVLVVVGYVIVSNTIANLQRQNIASGFGFLDRVSGFGTSQSLIEYSESSTFGDALLVGFLNTLLVAVIGIMFATVFGFVVGVARLSKNWVISRLAYCYVELLRNIPLLLQIFFWYFAVLRAVPGKREKWSLFDTFHLNIAGIWLPKPLFGPGSSAIGIALIIAIVASIVIKTWARKRQEATGQQFPVFLTAFGLIIGLPLIAYLASGMPVSFEHPVFNDSGPILQRGFTLGTGMTLIPEFLALTLALAIYTSAFIAEIVRAGIQAVNHGQTEAAHALGLRNAPTLRLVIIPQAMRVIIPPLTSQYLNLTKNSSLAVAIGFPDLVSLGGTVLNQTGQAIEVIAIWMVIYLSLSLITSAFMNWYNQKMALVER</sequence>
<protein>
    <submittedName>
        <fullName evidence="11">Amino acid ABC transporter permease</fullName>
    </submittedName>
</protein>
<feature type="transmembrane region" description="Helical" evidence="9">
    <location>
        <begin position="217"/>
        <end position="237"/>
    </location>
</feature>
<proteinExistence type="inferred from homology"/>
<feature type="transmembrane region" description="Helical" evidence="9">
    <location>
        <begin position="373"/>
        <end position="394"/>
    </location>
</feature>
<gene>
    <name evidence="11" type="ORF">V6L76_13425</name>
</gene>
<comment type="caution">
    <text evidence="11">The sequence shown here is derived from an EMBL/GenBank/DDBJ whole genome shotgun (WGS) entry which is preliminary data.</text>
</comment>
<evidence type="ECO:0000259" key="10">
    <source>
        <dbReference type="PROSITE" id="PS50928"/>
    </source>
</evidence>
<dbReference type="InterPro" id="IPR043429">
    <property type="entry name" value="ArtM/GltK/GlnP/TcyL/YhdX-like"/>
</dbReference>
<dbReference type="SUPFAM" id="SSF161098">
    <property type="entry name" value="MetI-like"/>
    <property type="match status" value="2"/>
</dbReference>
<evidence type="ECO:0000256" key="8">
    <source>
        <dbReference type="ARBA" id="ARBA00023136"/>
    </source>
</evidence>
<evidence type="ECO:0000313" key="12">
    <source>
        <dbReference type="Proteomes" id="UP001380822"/>
    </source>
</evidence>
<feature type="transmembrane region" description="Helical" evidence="9">
    <location>
        <begin position="127"/>
        <end position="149"/>
    </location>
</feature>
<evidence type="ECO:0000256" key="1">
    <source>
        <dbReference type="ARBA" id="ARBA00004429"/>
    </source>
</evidence>
<dbReference type="InterPro" id="IPR010065">
    <property type="entry name" value="AA_ABC_transptr_permease_3TM"/>
</dbReference>
<reference evidence="11 12" key="1">
    <citation type="submission" date="2024-02" db="EMBL/GenBank/DDBJ databases">
        <title>A new putative Pannonibacter species isolated from two cases of bloodstream infections in paediatric patients.</title>
        <authorList>
            <person name="Castellana S."/>
            <person name="De Laurentiis V."/>
            <person name="Grassi M."/>
            <person name="De Leonardis F."/>
            <person name="Mosca A."/>
            <person name="De Carlo C."/>
            <person name="Sparapano E."/>
            <person name="Ronga L."/>
            <person name="Santacroce L."/>
            <person name="Chironna M."/>
            <person name="De Robertis A."/>
            <person name="Bianco A."/>
            <person name="Del Sambro L."/>
            <person name="Capozzi L."/>
            <person name="Parisi A."/>
        </authorList>
    </citation>
    <scope>NUCLEOTIDE SEQUENCE [LARGE SCALE GENOMIC DNA]</scope>
    <source>
        <strain evidence="11 12">Pt2</strain>
    </source>
</reference>
<dbReference type="Proteomes" id="UP001380822">
    <property type="component" value="Unassembled WGS sequence"/>
</dbReference>
<evidence type="ECO:0000256" key="3">
    <source>
        <dbReference type="ARBA" id="ARBA00022448"/>
    </source>
</evidence>
<dbReference type="CDD" id="cd06261">
    <property type="entry name" value="TM_PBP2"/>
    <property type="match status" value="1"/>
</dbReference>
<keyword evidence="6" id="KW-0029">Amino-acid transport</keyword>
<feature type="domain" description="ABC transmembrane type-1" evidence="10">
    <location>
        <begin position="91"/>
        <end position="391"/>
    </location>
</feature>
<dbReference type="PROSITE" id="PS50928">
    <property type="entry name" value="ABC_TM1"/>
    <property type="match status" value="1"/>
</dbReference>
<comment type="similarity">
    <text evidence="2">Belongs to the binding-protein-dependent transport system permease family. HisMQ subfamily.</text>
</comment>
<keyword evidence="7 9" id="KW-1133">Transmembrane helix</keyword>
<evidence type="ECO:0000256" key="9">
    <source>
        <dbReference type="RuleBase" id="RU363032"/>
    </source>
</evidence>
<dbReference type="Pfam" id="PF00528">
    <property type="entry name" value="BPD_transp_1"/>
    <property type="match status" value="1"/>
</dbReference>
<keyword evidence="12" id="KW-1185">Reference proteome</keyword>
<evidence type="ECO:0000313" key="11">
    <source>
        <dbReference type="EMBL" id="MEH0097260.1"/>
    </source>
</evidence>
<dbReference type="Gene3D" id="1.10.3720.10">
    <property type="entry name" value="MetI-like"/>
    <property type="match status" value="2"/>
</dbReference>
<keyword evidence="4" id="KW-1003">Cell membrane</keyword>
<dbReference type="NCBIfam" id="TIGR01726">
    <property type="entry name" value="HEQRo_perm_3TM"/>
    <property type="match status" value="1"/>
</dbReference>
<name>A0ABU7ZR64_9HYPH</name>